<feature type="transmembrane region" description="Helical" evidence="11">
    <location>
        <begin position="33"/>
        <end position="52"/>
    </location>
</feature>
<dbReference type="EMBL" id="FUWR01000003">
    <property type="protein sequence ID" value="SJZ56833.1"/>
    <property type="molecule type" value="Genomic_DNA"/>
</dbReference>
<keyword evidence="8 11" id="KW-0407">Ion channel</keyword>
<evidence type="ECO:0000256" key="6">
    <source>
        <dbReference type="ARBA" id="ARBA00023065"/>
    </source>
</evidence>
<evidence type="ECO:0000256" key="9">
    <source>
        <dbReference type="ARBA" id="ARBA00035120"/>
    </source>
</evidence>
<gene>
    <name evidence="11" type="primary">fluC</name>
    <name evidence="11" type="synonym">crcB</name>
    <name evidence="12" type="ORF">SAMN02745119_01003</name>
</gene>
<evidence type="ECO:0000256" key="2">
    <source>
        <dbReference type="ARBA" id="ARBA00022475"/>
    </source>
</evidence>
<evidence type="ECO:0000256" key="1">
    <source>
        <dbReference type="ARBA" id="ARBA00004651"/>
    </source>
</evidence>
<evidence type="ECO:0000256" key="5">
    <source>
        <dbReference type="ARBA" id="ARBA00022989"/>
    </source>
</evidence>
<feature type="transmembrane region" description="Helical" evidence="11">
    <location>
        <begin position="97"/>
        <end position="121"/>
    </location>
</feature>
<dbReference type="GO" id="GO:0046872">
    <property type="term" value="F:metal ion binding"/>
    <property type="evidence" value="ECO:0007669"/>
    <property type="project" value="UniProtKB-KW"/>
</dbReference>
<keyword evidence="11" id="KW-0813">Transport</keyword>
<keyword evidence="5 11" id="KW-1133">Transmembrane helix</keyword>
<comment type="similarity">
    <text evidence="9 11">Belongs to the fluoride channel Fluc/FEX (TC 1.A.43) family.</text>
</comment>
<dbReference type="Pfam" id="PF02537">
    <property type="entry name" value="CRCB"/>
    <property type="match status" value="1"/>
</dbReference>
<dbReference type="STRING" id="115783.SAMN02745119_01003"/>
<feature type="binding site" evidence="11">
    <location>
        <position position="78"/>
    </location>
    <ligand>
        <name>Na(+)</name>
        <dbReference type="ChEBI" id="CHEBI:29101"/>
        <note>structural</note>
    </ligand>
</feature>
<keyword evidence="4 11" id="KW-0812">Transmembrane</keyword>
<evidence type="ECO:0000256" key="3">
    <source>
        <dbReference type="ARBA" id="ARBA00022519"/>
    </source>
</evidence>
<keyword evidence="3" id="KW-0997">Cell inner membrane</keyword>
<keyword evidence="2 11" id="KW-1003">Cell membrane</keyword>
<evidence type="ECO:0000313" key="12">
    <source>
        <dbReference type="EMBL" id="SJZ56833.1"/>
    </source>
</evidence>
<dbReference type="GO" id="GO:0005886">
    <property type="term" value="C:plasma membrane"/>
    <property type="evidence" value="ECO:0007669"/>
    <property type="project" value="UniProtKB-SubCell"/>
</dbReference>
<protein>
    <recommendedName>
        <fullName evidence="11">Fluoride-specific ion channel FluC</fullName>
    </recommendedName>
</protein>
<dbReference type="PANTHER" id="PTHR28259:SF1">
    <property type="entry name" value="FLUORIDE EXPORT PROTEIN 1-RELATED"/>
    <property type="match status" value="1"/>
</dbReference>
<keyword evidence="6 11" id="KW-0406">Ion transport</keyword>
<reference evidence="13" key="1">
    <citation type="submission" date="2017-02" db="EMBL/GenBank/DDBJ databases">
        <authorList>
            <person name="Varghese N."/>
            <person name="Submissions S."/>
        </authorList>
    </citation>
    <scope>NUCLEOTIDE SEQUENCE [LARGE SCALE GENOMIC DNA]</scope>
    <source>
        <strain evidence="13">ATCC BAA-34</strain>
    </source>
</reference>
<dbReference type="GO" id="GO:0062054">
    <property type="term" value="F:fluoride channel activity"/>
    <property type="evidence" value="ECO:0007669"/>
    <property type="project" value="UniProtKB-UniRule"/>
</dbReference>
<dbReference type="GO" id="GO:0140114">
    <property type="term" value="P:cellular detoxification of fluoride"/>
    <property type="evidence" value="ECO:0007669"/>
    <property type="project" value="UniProtKB-UniRule"/>
</dbReference>
<dbReference type="HAMAP" id="MF_00454">
    <property type="entry name" value="FluC"/>
    <property type="match status" value="1"/>
</dbReference>
<comment type="catalytic activity">
    <reaction evidence="10">
        <text>fluoride(in) = fluoride(out)</text>
        <dbReference type="Rhea" id="RHEA:76159"/>
        <dbReference type="ChEBI" id="CHEBI:17051"/>
    </reaction>
    <physiologicalReaction direction="left-to-right" evidence="10">
        <dbReference type="Rhea" id="RHEA:76160"/>
    </physiologicalReaction>
</comment>
<evidence type="ECO:0000313" key="13">
    <source>
        <dbReference type="Proteomes" id="UP000190102"/>
    </source>
</evidence>
<comment type="activity regulation">
    <text evidence="11">Na(+) is not transported, but it plays an essential structural role and its presence is essential for fluoride channel function.</text>
</comment>
<dbReference type="PANTHER" id="PTHR28259">
    <property type="entry name" value="FLUORIDE EXPORT PROTEIN 1-RELATED"/>
    <property type="match status" value="1"/>
</dbReference>
<accession>A0A1T4LQ90</accession>
<dbReference type="OrthoDB" id="9806299at2"/>
<evidence type="ECO:0000256" key="11">
    <source>
        <dbReference type="HAMAP-Rule" id="MF_00454"/>
    </source>
</evidence>
<keyword evidence="13" id="KW-1185">Reference proteome</keyword>
<keyword evidence="11" id="KW-0915">Sodium</keyword>
<dbReference type="RefSeq" id="WP_078789280.1">
    <property type="nucleotide sequence ID" value="NZ_FUWR01000003.1"/>
</dbReference>
<sequence length="125" mass="13505">MKIAATIALFCAAGGLTRYYLSVWIHSLLGRSFPYGTFAVNIIGAYLIGLIMELSLRSTMIPGMLRIGLTVGFMGGLTTFSSFSYETFKLLEDGQFAMAFVNVLASVAVCLLCTWLGIVTVRSLA</sequence>
<evidence type="ECO:0000256" key="8">
    <source>
        <dbReference type="ARBA" id="ARBA00023303"/>
    </source>
</evidence>
<comment type="subcellular location">
    <subcellularLocation>
        <location evidence="1 11">Cell membrane</location>
        <topology evidence="1 11">Multi-pass membrane protein</topology>
    </subcellularLocation>
</comment>
<dbReference type="NCBIfam" id="TIGR00494">
    <property type="entry name" value="crcB"/>
    <property type="match status" value="1"/>
</dbReference>
<evidence type="ECO:0000256" key="7">
    <source>
        <dbReference type="ARBA" id="ARBA00023136"/>
    </source>
</evidence>
<evidence type="ECO:0000256" key="4">
    <source>
        <dbReference type="ARBA" id="ARBA00022692"/>
    </source>
</evidence>
<dbReference type="AlphaFoldDB" id="A0A1T4LQ90"/>
<evidence type="ECO:0000256" key="10">
    <source>
        <dbReference type="ARBA" id="ARBA00035585"/>
    </source>
</evidence>
<feature type="transmembrane region" description="Helical" evidence="11">
    <location>
        <begin position="64"/>
        <end position="85"/>
    </location>
</feature>
<organism evidence="12 13">
    <name type="scientific">Trichlorobacter thiogenes</name>
    <dbReference type="NCBI Taxonomy" id="115783"/>
    <lineage>
        <taxon>Bacteria</taxon>
        <taxon>Pseudomonadati</taxon>
        <taxon>Thermodesulfobacteriota</taxon>
        <taxon>Desulfuromonadia</taxon>
        <taxon>Geobacterales</taxon>
        <taxon>Geobacteraceae</taxon>
        <taxon>Trichlorobacter</taxon>
    </lineage>
</organism>
<keyword evidence="11" id="KW-0479">Metal-binding</keyword>
<dbReference type="Proteomes" id="UP000190102">
    <property type="component" value="Unassembled WGS sequence"/>
</dbReference>
<feature type="binding site" evidence="11">
    <location>
        <position position="75"/>
    </location>
    <ligand>
        <name>Na(+)</name>
        <dbReference type="ChEBI" id="CHEBI:29101"/>
        <note>structural</note>
    </ligand>
</feature>
<keyword evidence="7 11" id="KW-0472">Membrane</keyword>
<dbReference type="InterPro" id="IPR003691">
    <property type="entry name" value="FluC"/>
</dbReference>
<name>A0A1T4LQ90_9BACT</name>
<comment type="function">
    <text evidence="11">Fluoride-specific ion channel. Important for reducing fluoride concentration in the cell, thus reducing its toxicity.</text>
</comment>
<proteinExistence type="inferred from homology"/>